<evidence type="ECO:0000313" key="6">
    <source>
        <dbReference type="EMBL" id="MCP3426605.1"/>
    </source>
</evidence>
<dbReference type="RefSeq" id="WP_254167487.1">
    <property type="nucleotide sequence ID" value="NZ_JANAFB010000030.1"/>
</dbReference>
<name>A0A9X2HEH0_9MICC</name>
<keyword evidence="2 4" id="KW-0238">DNA-binding</keyword>
<dbReference type="InterPro" id="IPR009057">
    <property type="entry name" value="Homeodomain-like_sf"/>
</dbReference>
<dbReference type="PANTHER" id="PTHR30055">
    <property type="entry name" value="HTH-TYPE TRANSCRIPTIONAL REGULATOR RUTR"/>
    <property type="match status" value="1"/>
</dbReference>
<dbReference type="PROSITE" id="PS50977">
    <property type="entry name" value="HTH_TETR_2"/>
    <property type="match status" value="1"/>
</dbReference>
<evidence type="ECO:0000256" key="3">
    <source>
        <dbReference type="ARBA" id="ARBA00023163"/>
    </source>
</evidence>
<evidence type="ECO:0000256" key="1">
    <source>
        <dbReference type="ARBA" id="ARBA00023015"/>
    </source>
</evidence>
<dbReference type="Gene3D" id="1.10.357.10">
    <property type="entry name" value="Tetracycline Repressor, domain 2"/>
    <property type="match status" value="1"/>
</dbReference>
<dbReference type="GO" id="GO:0045892">
    <property type="term" value="P:negative regulation of DNA-templated transcription"/>
    <property type="evidence" value="ECO:0007669"/>
    <property type="project" value="UniProtKB-ARBA"/>
</dbReference>
<dbReference type="Pfam" id="PF00440">
    <property type="entry name" value="TetR_N"/>
    <property type="match status" value="1"/>
</dbReference>
<feature type="DNA-binding region" description="H-T-H motif" evidence="4">
    <location>
        <begin position="33"/>
        <end position="52"/>
    </location>
</feature>
<keyword evidence="1" id="KW-0805">Transcription regulation</keyword>
<feature type="domain" description="HTH tetR-type" evidence="5">
    <location>
        <begin position="10"/>
        <end position="70"/>
    </location>
</feature>
<accession>A0A9X2HEH0</accession>
<dbReference type="InterPro" id="IPR023772">
    <property type="entry name" value="DNA-bd_HTH_TetR-type_CS"/>
</dbReference>
<dbReference type="GO" id="GO:0000976">
    <property type="term" value="F:transcription cis-regulatory region binding"/>
    <property type="evidence" value="ECO:0007669"/>
    <property type="project" value="TreeGrafter"/>
</dbReference>
<dbReference type="EMBL" id="JANAFB010000030">
    <property type="protein sequence ID" value="MCP3426605.1"/>
    <property type="molecule type" value="Genomic_DNA"/>
</dbReference>
<dbReference type="PANTHER" id="PTHR30055:SF226">
    <property type="entry name" value="HTH-TYPE TRANSCRIPTIONAL REGULATOR PKSA"/>
    <property type="match status" value="1"/>
</dbReference>
<sequence length="197" mass="21797">MPRHSQAARSEKMRRIIEVAVQCFAEAGYDAVSMDEIASRCGVSKPLLYRYFSSKAEIYERALELHSGRFLEALDLVEADGRGSADQALLLLDAFADFADRNDAVYELLFESESLFIPAFMDLMHDFTTLLRARIVTGFPAMFGRTLTGSAQAAEVEIILGSTINIARRLSRAQGEADREMLRALHLSLVGAATDRG</sequence>
<dbReference type="AlphaFoldDB" id="A0A9X2HEH0"/>
<dbReference type="PRINTS" id="PR00455">
    <property type="entry name" value="HTHTETR"/>
</dbReference>
<reference evidence="6" key="1">
    <citation type="submission" date="2022-06" db="EMBL/GenBank/DDBJ databases">
        <title>Rothia sp. isolated from sandalwood seedling.</title>
        <authorList>
            <person name="Tuikhar N."/>
            <person name="Kirdat K."/>
            <person name="Thorat V."/>
            <person name="Swetha P."/>
            <person name="Padma S."/>
            <person name="Sundararaj R."/>
            <person name="Yadav A."/>
        </authorList>
    </citation>
    <scope>NUCLEOTIDE SEQUENCE</scope>
    <source>
        <strain evidence="6">AR01</strain>
    </source>
</reference>
<dbReference type="SUPFAM" id="SSF46689">
    <property type="entry name" value="Homeodomain-like"/>
    <property type="match status" value="1"/>
</dbReference>
<comment type="caution">
    <text evidence="6">The sequence shown here is derived from an EMBL/GenBank/DDBJ whole genome shotgun (WGS) entry which is preliminary data.</text>
</comment>
<dbReference type="FunFam" id="1.10.10.60:FF:000141">
    <property type="entry name" value="TetR family transcriptional regulator"/>
    <property type="match status" value="1"/>
</dbReference>
<evidence type="ECO:0000313" key="7">
    <source>
        <dbReference type="Proteomes" id="UP001139502"/>
    </source>
</evidence>
<dbReference type="InterPro" id="IPR050109">
    <property type="entry name" value="HTH-type_TetR-like_transc_reg"/>
</dbReference>
<protein>
    <submittedName>
        <fullName evidence="6">TetR/AcrR family transcriptional regulator</fullName>
    </submittedName>
</protein>
<dbReference type="Proteomes" id="UP001139502">
    <property type="component" value="Unassembled WGS sequence"/>
</dbReference>
<evidence type="ECO:0000256" key="4">
    <source>
        <dbReference type="PROSITE-ProRule" id="PRU00335"/>
    </source>
</evidence>
<evidence type="ECO:0000256" key="2">
    <source>
        <dbReference type="ARBA" id="ARBA00023125"/>
    </source>
</evidence>
<evidence type="ECO:0000259" key="5">
    <source>
        <dbReference type="PROSITE" id="PS50977"/>
    </source>
</evidence>
<proteinExistence type="predicted"/>
<organism evidence="6 7">
    <name type="scientific">Rothia santali</name>
    <dbReference type="NCBI Taxonomy" id="2949643"/>
    <lineage>
        <taxon>Bacteria</taxon>
        <taxon>Bacillati</taxon>
        <taxon>Actinomycetota</taxon>
        <taxon>Actinomycetes</taxon>
        <taxon>Micrococcales</taxon>
        <taxon>Micrococcaceae</taxon>
        <taxon>Rothia</taxon>
    </lineage>
</organism>
<dbReference type="InterPro" id="IPR001647">
    <property type="entry name" value="HTH_TetR"/>
</dbReference>
<keyword evidence="3" id="KW-0804">Transcription</keyword>
<keyword evidence="7" id="KW-1185">Reference proteome</keyword>
<dbReference type="GO" id="GO:0003700">
    <property type="term" value="F:DNA-binding transcription factor activity"/>
    <property type="evidence" value="ECO:0007669"/>
    <property type="project" value="TreeGrafter"/>
</dbReference>
<dbReference type="PROSITE" id="PS01081">
    <property type="entry name" value="HTH_TETR_1"/>
    <property type="match status" value="1"/>
</dbReference>
<gene>
    <name evidence="6" type="ORF">NBM05_11475</name>
</gene>